<keyword evidence="3 6" id="KW-0812">Transmembrane</keyword>
<dbReference type="WBParaSite" id="ALUE_0000003901-mRNA-1">
    <property type="protein sequence ID" value="ALUE_0000003901-mRNA-1"/>
    <property type="gene ID" value="ALUE_0000003901"/>
</dbReference>
<feature type="transmembrane region" description="Helical" evidence="6">
    <location>
        <begin position="49"/>
        <end position="75"/>
    </location>
</feature>
<evidence type="ECO:0000256" key="2">
    <source>
        <dbReference type="ARBA" id="ARBA00009166"/>
    </source>
</evidence>
<evidence type="ECO:0000313" key="7">
    <source>
        <dbReference type="Proteomes" id="UP000036681"/>
    </source>
</evidence>
<accession>A0A0M3HEV3</accession>
<name>A0A0M3HEV3_ASCLU</name>
<evidence type="ECO:0000256" key="3">
    <source>
        <dbReference type="ARBA" id="ARBA00022692"/>
    </source>
</evidence>
<keyword evidence="7" id="KW-1185">Reference proteome</keyword>
<dbReference type="PANTHER" id="PTHR22945:SF96">
    <property type="entry name" value="SERPENTINE RECEPTOR, CLASS D (DELTA)"/>
    <property type="match status" value="1"/>
</dbReference>
<dbReference type="InterPro" id="IPR019421">
    <property type="entry name" value="7TM_GPCR_serpentine_rcpt_Srd"/>
</dbReference>
<keyword evidence="4 6" id="KW-1133">Transmembrane helix</keyword>
<feature type="transmembrane region" description="Helical" evidence="6">
    <location>
        <begin position="87"/>
        <end position="107"/>
    </location>
</feature>
<reference evidence="8" key="1">
    <citation type="submission" date="2017-02" db="UniProtKB">
        <authorList>
            <consortium name="WormBaseParasite"/>
        </authorList>
    </citation>
    <scope>IDENTIFICATION</scope>
</reference>
<evidence type="ECO:0000256" key="4">
    <source>
        <dbReference type="ARBA" id="ARBA00022989"/>
    </source>
</evidence>
<comment type="similarity">
    <text evidence="2">Belongs to the nematode receptor-like protein srd family.</text>
</comment>
<dbReference type="SUPFAM" id="SSF81321">
    <property type="entry name" value="Family A G protein-coupled receptor-like"/>
    <property type="match status" value="1"/>
</dbReference>
<dbReference type="GO" id="GO:0016020">
    <property type="term" value="C:membrane"/>
    <property type="evidence" value="ECO:0007669"/>
    <property type="project" value="UniProtKB-SubCell"/>
</dbReference>
<evidence type="ECO:0000313" key="8">
    <source>
        <dbReference type="WBParaSite" id="ALUE_0000003901-mRNA-1"/>
    </source>
</evidence>
<dbReference type="InterPro" id="IPR050920">
    <property type="entry name" value="Nematode_rcpt-like_delta"/>
</dbReference>
<organism evidence="7 8">
    <name type="scientific">Ascaris lumbricoides</name>
    <name type="common">Giant roundworm</name>
    <dbReference type="NCBI Taxonomy" id="6252"/>
    <lineage>
        <taxon>Eukaryota</taxon>
        <taxon>Metazoa</taxon>
        <taxon>Ecdysozoa</taxon>
        <taxon>Nematoda</taxon>
        <taxon>Chromadorea</taxon>
        <taxon>Rhabditida</taxon>
        <taxon>Spirurina</taxon>
        <taxon>Ascaridomorpha</taxon>
        <taxon>Ascaridoidea</taxon>
        <taxon>Ascarididae</taxon>
        <taxon>Ascaris</taxon>
    </lineage>
</organism>
<feature type="transmembrane region" description="Helical" evidence="6">
    <location>
        <begin position="146"/>
        <end position="165"/>
    </location>
</feature>
<keyword evidence="5 6" id="KW-0472">Membrane</keyword>
<evidence type="ECO:0000256" key="1">
    <source>
        <dbReference type="ARBA" id="ARBA00004141"/>
    </source>
</evidence>
<dbReference type="Pfam" id="PF10317">
    <property type="entry name" value="7TM_GPCR_Srd"/>
    <property type="match status" value="1"/>
</dbReference>
<dbReference type="PANTHER" id="PTHR22945">
    <property type="entry name" value="SERPENTINE RECEPTOR, CLASS D DELTA"/>
    <property type="match status" value="1"/>
</dbReference>
<comment type="subcellular location">
    <subcellularLocation>
        <location evidence="1">Membrane</location>
        <topology evidence="1">Multi-pass membrane protein</topology>
    </subcellularLocation>
</comment>
<proteinExistence type="inferred from homology"/>
<protein>
    <submittedName>
        <fullName evidence="8">G protein-coupled receptor</fullName>
    </submittedName>
</protein>
<evidence type="ECO:0000256" key="6">
    <source>
        <dbReference type="SAM" id="Phobius"/>
    </source>
</evidence>
<feature type="transmembrane region" description="Helical" evidence="6">
    <location>
        <begin position="231"/>
        <end position="252"/>
    </location>
</feature>
<evidence type="ECO:0000256" key="5">
    <source>
        <dbReference type="ARBA" id="ARBA00023136"/>
    </source>
</evidence>
<sequence length="288" mass="32988">NNRTNGFALKENTALFNKSPTFCRIIPINWSYIYVVLGPSGIIGPHFSYTLYVIVLNMLFYTFLSFPLSFGYRYYVLVRPIPSTMTAIKICIALYSVAFVQLILFYFSETDQEYILHELEMYAPQYNLTDAVICGNDLVRDPLATITLFTTCVPMFPIYSVVIYVRRNVYRLLDGISLQALSAPTKIAHRKLMMVIALTIHASLPIFFIFTPILLYVAYHTGIARYTFIEYLIFLIFGMLPVFNPIITIVFVQQYKEALMRQLHLIGCKTTKSGKSTLKIFSTRSAAL</sequence>
<feature type="transmembrane region" description="Helical" evidence="6">
    <location>
        <begin position="192"/>
        <end position="219"/>
    </location>
</feature>
<dbReference type="AlphaFoldDB" id="A0A0M3HEV3"/>
<dbReference type="Proteomes" id="UP000036681">
    <property type="component" value="Unplaced"/>
</dbReference>
<feature type="transmembrane region" description="Helical" evidence="6">
    <location>
        <begin position="21"/>
        <end position="43"/>
    </location>
</feature>